<dbReference type="Gene3D" id="3.30.9.10">
    <property type="entry name" value="D-Amino Acid Oxidase, subunit A, domain 2"/>
    <property type="match status" value="1"/>
</dbReference>
<organism evidence="3 4">
    <name type="scientific">Maribacter algicola</name>
    <dbReference type="NCBI Taxonomy" id="2498892"/>
    <lineage>
        <taxon>Bacteria</taxon>
        <taxon>Pseudomonadati</taxon>
        <taxon>Bacteroidota</taxon>
        <taxon>Flavobacteriia</taxon>
        <taxon>Flavobacteriales</taxon>
        <taxon>Flavobacteriaceae</taxon>
        <taxon>Maribacter</taxon>
    </lineage>
</organism>
<dbReference type="AlphaFoldDB" id="A0A3R8R2J2"/>
<evidence type="ECO:0000256" key="1">
    <source>
        <dbReference type="ARBA" id="ARBA00023002"/>
    </source>
</evidence>
<dbReference type="InterPro" id="IPR036188">
    <property type="entry name" value="FAD/NAD-bd_sf"/>
</dbReference>
<keyword evidence="1" id="KW-0560">Oxidoreductase</keyword>
<accession>A0A3R8R2J2</accession>
<dbReference type="RefSeq" id="WP_125222367.1">
    <property type="nucleotide sequence ID" value="NZ_QUSX01000001.1"/>
</dbReference>
<protein>
    <submittedName>
        <fullName evidence="3">FAD-dependent oxidoreductase</fullName>
    </submittedName>
</protein>
<dbReference type="InterPro" id="IPR006076">
    <property type="entry name" value="FAD-dep_OxRdtase"/>
</dbReference>
<comment type="caution">
    <text evidence="3">The sequence shown here is derived from an EMBL/GenBank/DDBJ whole genome shotgun (WGS) entry which is preliminary data.</text>
</comment>
<dbReference type="PANTHER" id="PTHR13847">
    <property type="entry name" value="SARCOSINE DEHYDROGENASE-RELATED"/>
    <property type="match status" value="1"/>
</dbReference>
<dbReference type="GO" id="GO:0016491">
    <property type="term" value="F:oxidoreductase activity"/>
    <property type="evidence" value="ECO:0007669"/>
    <property type="project" value="UniProtKB-KW"/>
</dbReference>
<dbReference type="SUPFAM" id="SSF54373">
    <property type="entry name" value="FAD-linked reductases, C-terminal domain"/>
    <property type="match status" value="1"/>
</dbReference>
<dbReference type="Proteomes" id="UP000286990">
    <property type="component" value="Unassembled WGS sequence"/>
</dbReference>
<feature type="domain" description="FAD dependent oxidoreductase" evidence="2">
    <location>
        <begin position="7"/>
        <end position="398"/>
    </location>
</feature>
<dbReference type="Pfam" id="PF01266">
    <property type="entry name" value="DAO"/>
    <property type="match status" value="1"/>
</dbReference>
<dbReference type="GO" id="GO:0005737">
    <property type="term" value="C:cytoplasm"/>
    <property type="evidence" value="ECO:0007669"/>
    <property type="project" value="TreeGrafter"/>
</dbReference>
<evidence type="ECO:0000313" key="3">
    <source>
        <dbReference type="EMBL" id="RRQ50548.1"/>
    </source>
</evidence>
<name>A0A3R8R2J2_9FLAO</name>
<evidence type="ECO:0000313" key="4">
    <source>
        <dbReference type="Proteomes" id="UP000286990"/>
    </source>
</evidence>
<dbReference type="Gene3D" id="3.50.50.60">
    <property type="entry name" value="FAD/NAD(P)-binding domain"/>
    <property type="match status" value="2"/>
</dbReference>
<evidence type="ECO:0000259" key="2">
    <source>
        <dbReference type="Pfam" id="PF01266"/>
    </source>
</evidence>
<dbReference type="EMBL" id="QUSX01000001">
    <property type="protein sequence ID" value="RRQ50548.1"/>
    <property type="molecule type" value="Genomic_DNA"/>
</dbReference>
<reference evidence="4" key="1">
    <citation type="submission" date="2018-12" db="EMBL/GenBank/DDBJ databases">
        <title>Maribacter lutimaris sp. nov., isolated from marine sediment.</title>
        <authorList>
            <person name="Kim K.K."/>
        </authorList>
    </citation>
    <scope>NUCLEOTIDE SEQUENCE [LARGE SCALE GENOMIC DNA]</scope>
    <source>
        <strain evidence="4">PoM-212</strain>
    </source>
</reference>
<sequence>MAEKKRTLIIGAGVMGLCSAYYLHKKGHQVTVLEQSMGGQGASYVNAGYLTPSHIVPMAAPGVITKGLSMMMDSKSPFYIKPRWDVDFFKWAWAFHKSSTKEKVDRAAPIIKDINLLSSKLYDEIKESGDLGDFHLEKKGLLMIYQTDAYGDAEKKVAATAKGFGLEVTHLETDALKKLHGDTEVIGKGALHYFCDSHTTPTVFMAKMKEYLLKNGVQINYGEAVTKFQSSNGKINTVQSNKETYQPDNVVLASGSWSNDLVKQLGLTLQVQAGKGYCIDVHRPTGIKLPAILMEAKVAITPMDGFTRFAGTMEFSGVNYDINLNRVEAIAEAVKKFYPTIEITKAEINSAKCGLRPVSPDGLPYIGKMKAFDNFFITTGHAMMGWSLGPVTGKLISEVMEAEETSMDIAPFDPERKFG</sequence>
<gene>
    <name evidence="3" type="ORF">DZC72_08410</name>
</gene>
<dbReference type="SUPFAM" id="SSF51905">
    <property type="entry name" value="FAD/NAD(P)-binding domain"/>
    <property type="match status" value="1"/>
</dbReference>
<proteinExistence type="predicted"/>
<dbReference type="PANTHER" id="PTHR13847:SF289">
    <property type="entry name" value="GLYCINE OXIDASE"/>
    <property type="match status" value="1"/>
</dbReference>
<keyword evidence="4" id="KW-1185">Reference proteome</keyword>
<dbReference type="OrthoDB" id="9794226at2"/>